<evidence type="ECO:0000259" key="1">
    <source>
        <dbReference type="PROSITE" id="PS51154"/>
    </source>
</evidence>
<evidence type="ECO:0000313" key="2">
    <source>
        <dbReference type="EMBL" id="MBF5052601.1"/>
    </source>
</evidence>
<dbReference type="Gene3D" id="3.40.220.10">
    <property type="entry name" value="Leucine Aminopeptidase, subunit E, domain 1"/>
    <property type="match status" value="1"/>
</dbReference>
<dbReference type="SMART" id="SM00506">
    <property type="entry name" value="A1pp"/>
    <property type="match status" value="1"/>
</dbReference>
<feature type="domain" description="Macro" evidence="1">
    <location>
        <begin position="1"/>
        <end position="169"/>
    </location>
</feature>
<gene>
    <name evidence="2" type="ORF">ISO4_01203</name>
</gene>
<proteinExistence type="predicted"/>
<keyword evidence="3" id="KW-1185">Reference proteome</keyword>
<dbReference type="InterPro" id="IPR002589">
    <property type="entry name" value="Macro_dom"/>
</dbReference>
<organism evidence="2 3">
    <name type="scientific">Alloalcanivorax venustensis ISO4</name>
    <dbReference type="NCBI Taxonomy" id="1177184"/>
    <lineage>
        <taxon>Bacteria</taxon>
        <taxon>Pseudomonadati</taxon>
        <taxon>Pseudomonadota</taxon>
        <taxon>Gammaproteobacteria</taxon>
        <taxon>Oceanospirillales</taxon>
        <taxon>Alcanivoracaceae</taxon>
        <taxon>Alloalcanivorax</taxon>
    </lineage>
</organism>
<sequence>MDIECVQGDITAQPDLDVIVNAANARLATGGGVAGAIHRAAGPELARECAPLAPIEPGQAVLTGGHGLPNPHVIHCLGPVYGRDRPADRLLADCYRNALRLAEDAGLTSLGFPALSTGAFGYPMDEAAAVAMATVVSEGARLERVKRVRFVLFDAASLAAHRRALEAATGT</sequence>
<dbReference type="Pfam" id="PF01661">
    <property type="entry name" value="Macro"/>
    <property type="match status" value="1"/>
</dbReference>
<reference evidence="2 3" key="1">
    <citation type="submission" date="2012-09" db="EMBL/GenBank/DDBJ databases">
        <title>Genome Sequence of alkane-degrading Bacterium Alcanivorax venustensis ISO4.</title>
        <authorList>
            <person name="Lai Q."/>
            <person name="Shao Z."/>
        </authorList>
    </citation>
    <scope>NUCLEOTIDE SEQUENCE [LARGE SCALE GENOMIC DNA]</scope>
    <source>
        <strain evidence="2 3">ISO4</strain>
    </source>
</reference>
<dbReference type="Proteomes" id="UP000644441">
    <property type="component" value="Unassembled WGS sequence"/>
</dbReference>
<dbReference type="PANTHER" id="PTHR11106:SF27">
    <property type="entry name" value="MACRO DOMAIN-CONTAINING PROTEIN"/>
    <property type="match status" value="1"/>
</dbReference>
<dbReference type="SUPFAM" id="SSF52949">
    <property type="entry name" value="Macro domain-like"/>
    <property type="match status" value="1"/>
</dbReference>
<evidence type="ECO:0000313" key="3">
    <source>
        <dbReference type="Proteomes" id="UP000644441"/>
    </source>
</evidence>
<accession>A0ABS0AEP4</accession>
<dbReference type="PROSITE" id="PS51154">
    <property type="entry name" value="MACRO"/>
    <property type="match status" value="1"/>
</dbReference>
<comment type="caution">
    <text evidence="2">The sequence shown here is derived from an EMBL/GenBank/DDBJ whole genome shotgun (WGS) entry which is preliminary data.</text>
</comment>
<protein>
    <submittedName>
        <fullName evidence="2">Appr-1-p processing</fullName>
    </submittedName>
</protein>
<dbReference type="PANTHER" id="PTHR11106">
    <property type="entry name" value="GANGLIOSIDE INDUCED DIFFERENTIATION ASSOCIATED PROTEIN 2-RELATED"/>
    <property type="match status" value="1"/>
</dbReference>
<name>A0ABS0AEP4_9GAMM</name>
<dbReference type="InterPro" id="IPR043472">
    <property type="entry name" value="Macro_dom-like"/>
</dbReference>
<dbReference type="RefSeq" id="WP_214013205.1">
    <property type="nucleotide sequence ID" value="NZ_ARXR01000007.1"/>
</dbReference>
<dbReference type="EMBL" id="ARXR01000007">
    <property type="protein sequence ID" value="MBF5052601.1"/>
    <property type="molecule type" value="Genomic_DNA"/>
</dbReference>